<dbReference type="Proteomes" id="UP001153678">
    <property type="component" value="Unassembled WGS sequence"/>
</dbReference>
<dbReference type="AlphaFoldDB" id="A0A9W4SBC7"/>
<name>A0A9W4SBC7_9GLOM</name>
<keyword evidence="2" id="KW-1185">Reference proteome</keyword>
<accession>A0A9W4SBC7</accession>
<reference evidence="1" key="1">
    <citation type="submission" date="2022-08" db="EMBL/GenBank/DDBJ databases">
        <authorList>
            <person name="Kallberg Y."/>
            <person name="Tangrot J."/>
            <person name="Rosling A."/>
        </authorList>
    </citation>
    <scope>NUCLEOTIDE SEQUENCE</scope>
    <source>
        <strain evidence="1">Wild A</strain>
    </source>
</reference>
<sequence>MWMDKKGWKAFEMVEYLAFTCMQATGEIKTIFLQEIKNRTTYENSSSTTTFSTIASSSTKRIKVQNQKLLQ</sequence>
<comment type="caution">
    <text evidence="1">The sequence shown here is derived from an EMBL/GenBank/DDBJ whole genome shotgun (WGS) entry which is preliminary data.</text>
</comment>
<dbReference type="EMBL" id="CAMKVN010000100">
    <property type="protein sequence ID" value="CAI2163595.1"/>
    <property type="molecule type" value="Genomic_DNA"/>
</dbReference>
<gene>
    <name evidence="1" type="ORF">FWILDA_LOCUS1148</name>
</gene>
<evidence type="ECO:0000313" key="1">
    <source>
        <dbReference type="EMBL" id="CAI2163595.1"/>
    </source>
</evidence>
<organism evidence="1 2">
    <name type="scientific">Funneliformis geosporum</name>
    <dbReference type="NCBI Taxonomy" id="1117311"/>
    <lineage>
        <taxon>Eukaryota</taxon>
        <taxon>Fungi</taxon>
        <taxon>Fungi incertae sedis</taxon>
        <taxon>Mucoromycota</taxon>
        <taxon>Glomeromycotina</taxon>
        <taxon>Glomeromycetes</taxon>
        <taxon>Glomerales</taxon>
        <taxon>Glomeraceae</taxon>
        <taxon>Funneliformis</taxon>
    </lineage>
</organism>
<protein>
    <submittedName>
        <fullName evidence="1">2107_t:CDS:1</fullName>
    </submittedName>
</protein>
<evidence type="ECO:0000313" key="2">
    <source>
        <dbReference type="Proteomes" id="UP001153678"/>
    </source>
</evidence>
<proteinExistence type="predicted"/>
<feature type="non-terminal residue" evidence="1">
    <location>
        <position position="71"/>
    </location>
</feature>